<evidence type="ECO:0000256" key="2">
    <source>
        <dbReference type="ARBA" id="ARBA00010136"/>
    </source>
</evidence>
<dbReference type="EMBL" id="AGNL01008300">
    <property type="protein sequence ID" value="EJK70615.1"/>
    <property type="molecule type" value="Genomic_DNA"/>
</dbReference>
<evidence type="ECO:0000313" key="13">
    <source>
        <dbReference type="Proteomes" id="UP000266841"/>
    </source>
</evidence>
<dbReference type="Pfam" id="PF17900">
    <property type="entry name" value="Peptidase_M1_N"/>
    <property type="match status" value="1"/>
</dbReference>
<accession>K0SYX6</accession>
<keyword evidence="5" id="KW-0479">Metal-binding</keyword>
<sequence length="329" mass="36057">MAEDNTEAASGTSGQPVAKKAKTEAEGRARAGGLNAKLAAETKANPPAPVDTTMTVEKKCDGDLILDGEEATVILNSLALDGVETLEEGVDYVFEPGKLIIRGVALERAASSNNGNMIVKTRVLICPEDNTQLSGLYKSGPMFCSQCEAEGFRRITYYPDRPDNMAIFTVRVEADASYQVLLSNGNLVEEGECGEGETKRKFAVWSDPFPKPSYLFALVAGDLGCVDDSFTTMSGRKVALRFYSEHQNTDKLNYAVESLKRAMRWDEEKFGREYDLDLFNVVAVESFNMGAMENKSLNVFNTSCVLADPVTSSDENYYRVGEYSRSPRA</sequence>
<name>K0SYX6_THAOC</name>
<dbReference type="SUPFAM" id="SSF63737">
    <property type="entry name" value="Leukotriene A4 hydrolase N-terminal domain"/>
    <property type="match status" value="1"/>
</dbReference>
<dbReference type="GO" id="GO:0008270">
    <property type="term" value="F:zinc ion binding"/>
    <property type="evidence" value="ECO:0007669"/>
    <property type="project" value="InterPro"/>
</dbReference>
<dbReference type="PANTHER" id="PTHR46322">
    <property type="entry name" value="PUROMYCIN-SENSITIVE AMINOPEPTIDASE"/>
    <property type="match status" value="1"/>
</dbReference>
<dbReference type="InterPro" id="IPR014782">
    <property type="entry name" value="Peptidase_M1_dom"/>
</dbReference>
<keyword evidence="6" id="KW-0378">Hydrolase</keyword>
<comment type="caution">
    <text evidence="12">The sequence shown here is derived from an EMBL/GenBank/DDBJ whole genome shotgun (WGS) entry which is preliminary data.</text>
</comment>
<dbReference type="FunFam" id="3.30.2010.30:FF:000002">
    <property type="entry name" value="Putative aminopeptidase N"/>
    <property type="match status" value="1"/>
</dbReference>
<dbReference type="OrthoDB" id="10031169at2759"/>
<dbReference type="InterPro" id="IPR012779">
    <property type="entry name" value="Peptidase_M1_pepN"/>
</dbReference>
<keyword evidence="8" id="KW-0482">Metalloprotease</keyword>
<evidence type="ECO:0000256" key="1">
    <source>
        <dbReference type="ARBA" id="ARBA00001947"/>
    </source>
</evidence>
<feature type="domain" description="Peptidase M1 membrane alanine aminopeptidase" evidence="10">
    <location>
        <begin position="254"/>
        <end position="320"/>
    </location>
</feature>
<evidence type="ECO:0000259" key="11">
    <source>
        <dbReference type="Pfam" id="PF17900"/>
    </source>
</evidence>
<dbReference type="MEROPS" id="M01.005"/>
<evidence type="ECO:0000256" key="6">
    <source>
        <dbReference type="ARBA" id="ARBA00022801"/>
    </source>
</evidence>
<dbReference type="Pfam" id="PF01433">
    <property type="entry name" value="Peptidase_M1"/>
    <property type="match status" value="1"/>
</dbReference>
<evidence type="ECO:0000256" key="9">
    <source>
        <dbReference type="SAM" id="MobiDB-lite"/>
    </source>
</evidence>
<dbReference type="GO" id="GO:0008237">
    <property type="term" value="F:metallopeptidase activity"/>
    <property type="evidence" value="ECO:0007669"/>
    <property type="project" value="UniProtKB-KW"/>
</dbReference>
<dbReference type="eggNOG" id="KOG1046">
    <property type="taxonomic scope" value="Eukaryota"/>
</dbReference>
<feature type="region of interest" description="Disordered" evidence="9">
    <location>
        <begin position="1"/>
        <end position="54"/>
    </location>
</feature>
<dbReference type="Gene3D" id="3.30.2010.30">
    <property type="match status" value="1"/>
</dbReference>
<dbReference type="InterPro" id="IPR045357">
    <property type="entry name" value="Aminopeptidase_N-like_N"/>
</dbReference>
<evidence type="ECO:0000256" key="7">
    <source>
        <dbReference type="ARBA" id="ARBA00022833"/>
    </source>
</evidence>
<feature type="domain" description="Aminopeptidase N-like N-terminal" evidence="11">
    <location>
        <begin position="130"/>
        <end position="215"/>
    </location>
</feature>
<dbReference type="Gene3D" id="2.60.40.1730">
    <property type="entry name" value="tricorn interacting facor f3 domain"/>
    <property type="match status" value="1"/>
</dbReference>
<reference evidence="12 13" key="1">
    <citation type="journal article" date="2012" name="Genome Biol.">
        <title>Genome and low-iron response of an oceanic diatom adapted to chronic iron limitation.</title>
        <authorList>
            <person name="Lommer M."/>
            <person name="Specht M."/>
            <person name="Roy A.S."/>
            <person name="Kraemer L."/>
            <person name="Andreson R."/>
            <person name="Gutowska M.A."/>
            <person name="Wolf J."/>
            <person name="Bergner S.V."/>
            <person name="Schilhabel M.B."/>
            <person name="Klostermeier U.C."/>
            <person name="Beiko R.G."/>
            <person name="Rosenstiel P."/>
            <person name="Hippler M."/>
            <person name="Laroche J."/>
        </authorList>
    </citation>
    <scope>NUCLEOTIDE SEQUENCE [LARGE SCALE GENOMIC DNA]</scope>
    <source>
        <strain evidence="12 13">CCMP1005</strain>
    </source>
</reference>
<evidence type="ECO:0000259" key="10">
    <source>
        <dbReference type="Pfam" id="PF01433"/>
    </source>
</evidence>
<evidence type="ECO:0000313" key="12">
    <source>
        <dbReference type="EMBL" id="EJK70615.1"/>
    </source>
</evidence>
<keyword evidence="7" id="KW-0862">Zinc</keyword>
<keyword evidence="13" id="KW-1185">Reference proteome</keyword>
<evidence type="ECO:0000256" key="8">
    <source>
        <dbReference type="ARBA" id="ARBA00023049"/>
    </source>
</evidence>
<dbReference type="GO" id="GO:0004177">
    <property type="term" value="F:aminopeptidase activity"/>
    <property type="evidence" value="ECO:0007669"/>
    <property type="project" value="UniProtKB-KW"/>
</dbReference>
<dbReference type="InterPro" id="IPR042097">
    <property type="entry name" value="Aminopeptidase_N-like_N_sf"/>
</dbReference>
<dbReference type="AlphaFoldDB" id="K0SYX6"/>
<protein>
    <submittedName>
        <fullName evidence="12">Uncharacterized protein</fullName>
    </submittedName>
</protein>
<comment type="similarity">
    <text evidence="2">Belongs to the peptidase M1 family.</text>
</comment>
<proteinExistence type="inferred from homology"/>
<comment type="cofactor">
    <cofactor evidence="1">
        <name>Zn(2+)</name>
        <dbReference type="ChEBI" id="CHEBI:29105"/>
    </cofactor>
</comment>
<evidence type="ECO:0000256" key="5">
    <source>
        <dbReference type="ARBA" id="ARBA00022723"/>
    </source>
</evidence>
<dbReference type="PANTHER" id="PTHR46322:SF1">
    <property type="entry name" value="PUROMYCIN-SENSITIVE AMINOPEPTIDASE"/>
    <property type="match status" value="1"/>
</dbReference>
<keyword evidence="3" id="KW-0031">Aminopeptidase</keyword>
<evidence type="ECO:0000256" key="3">
    <source>
        <dbReference type="ARBA" id="ARBA00022438"/>
    </source>
</evidence>
<evidence type="ECO:0000256" key="4">
    <source>
        <dbReference type="ARBA" id="ARBA00022670"/>
    </source>
</evidence>
<dbReference type="Proteomes" id="UP000266841">
    <property type="component" value="Unassembled WGS sequence"/>
</dbReference>
<gene>
    <name evidence="12" type="ORF">THAOC_08010</name>
</gene>
<organism evidence="12 13">
    <name type="scientific">Thalassiosira oceanica</name>
    <name type="common">Marine diatom</name>
    <dbReference type="NCBI Taxonomy" id="159749"/>
    <lineage>
        <taxon>Eukaryota</taxon>
        <taxon>Sar</taxon>
        <taxon>Stramenopiles</taxon>
        <taxon>Ochrophyta</taxon>
        <taxon>Bacillariophyta</taxon>
        <taxon>Coscinodiscophyceae</taxon>
        <taxon>Thalassiosirophycidae</taxon>
        <taxon>Thalassiosirales</taxon>
        <taxon>Thalassiosiraceae</taxon>
        <taxon>Thalassiosira</taxon>
    </lineage>
</organism>
<dbReference type="GO" id="GO:0006508">
    <property type="term" value="P:proteolysis"/>
    <property type="evidence" value="ECO:0007669"/>
    <property type="project" value="UniProtKB-KW"/>
</dbReference>
<keyword evidence="4" id="KW-0645">Protease</keyword>
<dbReference type="SUPFAM" id="SSF55486">
    <property type="entry name" value="Metalloproteases ('zincins'), catalytic domain"/>
    <property type="match status" value="1"/>
</dbReference>